<sequence length="164" mass="17346">MTATQEHPARLLISSSRKPISYLPAAKRLLQEHGEVQLSALGIACSSMVTVAEILKSRNLGKEKHVCTMLERLDDEAQPRQKPKMEVLLVKTAEFDTIIAAEKDTAATEAADRAAAGAKAEVVKADKAAAPQEEDEVPTTAAAEAVDALTDEVGQQAAEEAAAA</sequence>
<reference evidence="2" key="2">
    <citation type="submission" date="2020-11" db="EMBL/GenBank/DDBJ databases">
        <authorList>
            <person name="Cecchin M."/>
            <person name="Marcolungo L."/>
            <person name="Rossato M."/>
            <person name="Girolomoni L."/>
            <person name="Cosentino E."/>
            <person name="Cuine S."/>
            <person name="Li-Beisson Y."/>
            <person name="Delledonne M."/>
            <person name="Ballottari M."/>
        </authorList>
    </citation>
    <scope>NUCLEOTIDE SEQUENCE</scope>
    <source>
        <strain evidence="2">211/11P</strain>
        <tissue evidence="2">Whole cell</tissue>
    </source>
</reference>
<keyword evidence="3" id="KW-1185">Reference proteome</keyword>
<dbReference type="InterPro" id="IPR014560">
    <property type="entry name" value="UCP030333_Alba"/>
</dbReference>
<protein>
    <recommendedName>
        <fullName evidence="1">DNA/RNA-binding protein Alba-like domain-containing protein</fullName>
    </recommendedName>
</protein>
<evidence type="ECO:0000259" key="1">
    <source>
        <dbReference type="Pfam" id="PF01918"/>
    </source>
</evidence>
<reference evidence="2" key="1">
    <citation type="journal article" date="2019" name="Plant J.">
        <title>Chlorella vulgaris genome assembly and annotation reveals the molecular basis for metabolic acclimation to high light conditions.</title>
        <authorList>
            <person name="Cecchin M."/>
            <person name="Marcolungo L."/>
            <person name="Rossato M."/>
            <person name="Girolomoni L."/>
            <person name="Cosentino E."/>
            <person name="Cuine S."/>
            <person name="Li-Beisson Y."/>
            <person name="Delledonne M."/>
            <person name="Ballottari M."/>
        </authorList>
    </citation>
    <scope>NUCLEOTIDE SEQUENCE</scope>
    <source>
        <strain evidence="2">211/11P</strain>
    </source>
</reference>
<feature type="domain" description="DNA/RNA-binding protein Alba-like" evidence="1">
    <location>
        <begin position="12"/>
        <end position="62"/>
    </location>
</feature>
<dbReference type="AlphaFoldDB" id="A0A9D4TMK7"/>
<dbReference type="InterPro" id="IPR036882">
    <property type="entry name" value="Alba-like_dom_sf"/>
</dbReference>
<dbReference type="GO" id="GO:0005634">
    <property type="term" value="C:nucleus"/>
    <property type="evidence" value="ECO:0007669"/>
    <property type="project" value="TreeGrafter"/>
</dbReference>
<dbReference type="Pfam" id="PF01918">
    <property type="entry name" value="Alba"/>
    <property type="match status" value="1"/>
</dbReference>
<comment type="caution">
    <text evidence="2">The sequence shown here is derived from an EMBL/GenBank/DDBJ whole genome shotgun (WGS) entry which is preliminary data.</text>
</comment>
<dbReference type="PANTHER" id="PTHR31947">
    <property type="entry name" value="DNA/RNA-BINDING PROTEIN ALBA 3"/>
    <property type="match status" value="1"/>
</dbReference>
<dbReference type="GO" id="GO:0003723">
    <property type="term" value="F:RNA binding"/>
    <property type="evidence" value="ECO:0007669"/>
    <property type="project" value="TreeGrafter"/>
</dbReference>
<proteinExistence type="predicted"/>
<dbReference type="Proteomes" id="UP001055712">
    <property type="component" value="Unassembled WGS sequence"/>
</dbReference>
<evidence type="ECO:0000313" key="2">
    <source>
        <dbReference type="EMBL" id="KAI3429724.1"/>
    </source>
</evidence>
<evidence type="ECO:0000313" key="3">
    <source>
        <dbReference type="Proteomes" id="UP001055712"/>
    </source>
</evidence>
<dbReference type="OrthoDB" id="1699369at2759"/>
<dbReference type="EMBL" id="SIDB01000008">
    <property type="protein sequence ID" value="KAI3429724.1"/>
    <property type="molecule type" value="Genomic_DNA"/>
</dbReference>
<dbReference type="Gene3D" id="3.30.110.20">
    <property type="entry name" value="Alba-like domain"/>
    <property type="match status" value="1"/>
</dbReference>
<name>A0A9D4TMK7_CHLVU</name>
<dbReference type="SUPFAM" id="SSF82704">
    <property type="entry name" value="AlbA-like"/>
    <property type="match status" value="1"/>
</dbReference>
<gene>
    <name evidence="2" type="ORF">D9Q98_010040</name>
</gene>
<dbReference type="PANTHER" id="PTHR31947:SF36">
    <property type="entry name" value="DNA_RNA-BINDING PROTEIN ALBA-LIKE DOMAIN-CONTAINING PROTEIN"/>
    <property type="match status" value="1"/>
</dbReference>
<accession>A0A9D4TMK7</accession>
<organism evidence="2 3">
    <name type="scientific">Chlorella vulgaris</name>
    <name type="common">Green alga</name>
    <dbReference type="NCBI Taxonomy" id="3077"/>
    <lineage>
        <taxon>Eukaryota</taxon>
        <taxon>Viridiplantae</taxon>
        <taxon>Chlorophyta</taxon>
        <taxon>core chlorophytes</taxon>
        <taxon>Trebouxiophyceae</taxon>
        <taxon>Chlorellales</taxon>
        <taxon>Chlorellaceae</taxon>
        <taxon>Chlorella clade</taxon>
        <taxon>Chlorella</taxon>
    </lineage>
</organism>
<dbReference type="InterPro" id="IPR002775">
    <property type="entry name" value="DNA/RNA-bd_Alba-like"/>
</dbReference>